<comment type="caution">
    <text evidence="2">The sequence shown here is derived from an EMBL/GenBank/DDBJ whole genome shotgun (WGS) entry which is preliminary data.</text>
</comment>
<evidence type="ECO:0000313" key="3">
    <source>
        <dbReference type="Proteomes" id="UP000180253"/>
    </source>
</evidence>
<dbReference type="EMBL" id="MNAN01000032">
    <property type="protein sequence ID" value="OHU94957.1"/>
    <property type="molecule type" value="Genomic_DNA"/>
</dbReference>
<sequence>MNSGNWDSALFKSLFTSSLLIPIVYLTESFQLNSFELSGLFGLFVSFLLYIGVFLLFSLVGWSFIGFPIHWLACKFNCTNCFYYALVPASFLCVSYFTNGPWLLGLIALTEALLFRYFVFKIKT</sequence>
<dbReference type="Proteomes" id="UP000180253">
    <property type="component" value="Unassembled WGS sequence"/>
</dbReference>
<dbReference type="AlphaFoldDB" id="A0A1S1N678"/>
<keyword evidence="1" id="KW-0472">Membrane</keyword>
<organism evidence="2 3">
    <name type="scientific">Pseudoalteromonas byunsanensis</name>
    <dbReference type="NCBI Taxonomy" id="327939"/>
    <lineage>
        <taxon>Bacteria</taxon>
        <taxon>Pseudomonadati</taxon>
        <taxon>Pseudomonadota</taxon>
        <taxon>Gammaproteobacteria</taxon>
        <taxon>Alteromonadales</taxon>
        <taxon>Pseudoalteromonadaceae</taxon>
        <taxon>Pseudoalteromonas</taxon>
    </lineage>
</organism>
<feature type="transmembrane region" description="Helical" evidence="1">
    <location>
        <begin position="47"/>
        <end position="69"/>
    </location>
</feature>
<gene>
    <name evidence="2" type="ORF">BIW53_13145</name>
</gene>
<protein>
    <submittedName>
        <fullName evidence="2">Uncharacterized protein</fullName>
    </submittedName>
</protein>
<evidence type="ECO:0000313" key="2">
    <source>
        <dbReference type="EMBL" id="OHU94957.1"/>
    </source>
</evidence>
<accession>A0A1S1N678</accession>
<feature type="transmembrane region" description="Helical" evidence="1">
    <location>
        <begin position="103"/>
        <end position="120"/>
    </location>
</feature>
<feature type="transmembrane region" description="Helical" evidence="1">
    <location>
        <begin position="81"/>
        <end position="97"/>
    </location>
</feature>
<proteinExistence type="predicted"/>
<feature type="transmembrane region" description="Helical" evidence="1">
    <location>
        <begin position="9"/>
        <end position="27"/>
    </location>
</feature>
<reference evidence="2 3" key="1">
    <citation type="submission" date="2016-10" db="EMBL/GenBank/DDBJ databases">
        <title>Pseudoalteromonas amylolytica sp. nov., isolated from the surface seawater.</title>
        <authorList>
            <person name="Wu Y.-H."/>
            <person name="Cheng H."/>
            <person name="Jin X.-B."/>
            <person name="Wang C.-S."/>
            <person name="Xu X.-W."/>
        </authorList>
    </citation>
    <scope>NUCLEOTIDE SEQUENCE [LARGE SCALE GENOMIC DNA]</scope>
    <source>
        <strain evidence="2 3">JCM 12483</strain>
    </source>
</reference>
<evidence type="ECO:0000256" key="1">
    <source>
        <dbReference type="SAM" id="Phobius"/>
    </source>
</evidence>
<keyword evidence="3" id="KW-1185">Reference proteome</keyword>
<keyword evidence="1" id="KW-1133">Transmembrane helix</keyword>
<name>A0A1S1N678_9GAMM</name>
<keyword evidence="1" id="KW-0812">Transmembrane</keyword>